<comment type="caution">
    <text evidence="1">The sequence shown here is derived from an EMBL/GenBank/DDBJ whole genome shotgun (WGS) entry which is preliminary data.</text>
</comment>
<keyword evidence="2" id="KW-1185">Reference proteome</keyword>
<organism evidence="1 2">
    <name type="scientific">Artemisia annua</name>
    <name type="common">Sweet wormwood</name>
    <dbReference type="NCBI Taxonomy" id="35608"/>
    <lineage>
        <taxon>Eukaryota</taxon>
        <taxon>Viridiplantae</taxon>
        <taxon>Streptophyta</taxon>
        <taxon>Embryophyta</taxon>
        <taxon>Tracheophyta</taxon>
        <taxon>Spermatophyta</taxon>
        <taxon>Magnoliopsida</taxon>
        <taxon>eudicotyledons</taxon>
        <taxon>Gunneridae</taxon>
        <taxon>Pentapetalae</taxon>
        <taxon>asterids</taxon>
        <taxon>campanulids</taxon>
        <taxon>Asterales</taxon>
        <taxon>Asteraceae</taxon>
        <taxon>Asteroideae</taxon>
        <taxon>Anthemideae</taxon>
        <taxon>Artemisiinae</taxon>
        <taxon>Artemisia</taxon>
    </lineage>
</organism>
<protein>
    <submittedName>
        <fullName evidence="1">P-loop containing nucleoside triphosphate hydrolases superfamily protein</fullName>
    </submittedName>
</protein>
<dbReference type="InterPro" id="IPR044802">
    <property type="entry name" value="NADKc-like"/>
</dbReference>
<gene>
    <name evidence="1" type="ORF">CTI12_AA508390</name>
</gene>
<reference evidence="1 2" key="1">
    <citation type="journal article" date="2018" name="Mol. Plant">
        <title>The genome of Artemisia annua provides insight into the evolution of Asteraceae family and artemisinin biosynthesis.</title>
        <authorList>
            <person name="Shen Q."/>
            <person name="Zhang L."/>
            <person name="Liao Z."/>
            <person name="Wang S."/>
            <person name="Yan T."/>
            <person name="Shi P."/>
            <person name="Liu M."/>
            <person name="Fu X."/>
            <person name="Pan Q."/>
            <person name="Wang Y."/>
            <person name="Lv Z."/>
            <person name="Lu X."/>
            <person name="Zhang F."/>
            <person name="Jiang W."/>
            <person name="Ma Y."/>
            <person name="Chen M."/>
            <person name="Hao X."/>
            <person name="Li L."/>
            <person name="Tang Y."/>
            <person name="Lv G."/>
            <person name="Zhou Y."/>
            <person name="Sun X."/>
            <person name="Brodelius P.E."/>
            <person name="Rose J.K.C."/>
            <person name="Tang K."/>
        </authorList>
    </citation>
    <scope>NUCLEOTIDE SEQUENCE [LARGE SCALE GENOMIC DNA]</scope>
    <source>
        <strain evidence="2">cv. Huhao1</strain>
        <tissue evidence="1">Leaf</tissue>
    </source>
</reference>
<evidence type="ECO:0000313" key="2">
    <source>
        <dbReference type="Proteomes" id="UP000245207"/>
    </source>
</evidence>
<proteinExistence type="predicted"/>
<dbReference type="PANTHER" id="PTHR31153">
    <property type="entry name" value="CALMODULIN CALCIUM-DEPENDENT NAD KINASE"/>
    <property type="match status" value="1"/>
</dbReference>
<dbReference type="GO" id="GO:0016787">
    <property type="term" value="F:hydrolase activity"/>
    <property type="evidence" value="ECO:0007669"/>
    <property type="project" value="UniProtKB-KW"/>
</dbReference>
<dbReference type="OrthoDB" id="5547497at2759"/>
<evidence type="ECO:0000313" key="1">
    <source>
        <dbReference type="EMBL" id="PWA46499.1"/>
    </source>
</evidence>
<dbReference type="EMBL" id="PKPP01010259">
    <property type="protein sequence ID" value="PWA46499.1"/>
    <property type="molecule type" value="Genomic_DNA"/>
</dbReference>
<keyword evidence="1" id="KW-0378">Hydrolase</keyword>
<sequence length="149" mass="16414">MVDWAKEAAENSGAIRKVINKKLQGMHHYHLDSYVKSGNKIFRINMIPVVCVLGWILHSKCYSKEVNVSVMVMVGTEMWAKMCAFHLKVTTTFSAMVKELEVIGTNTPKNGDTVDAFTEVMGAMADCDRSPILLFMGGGMGAGKIIVLK</sequence>
<name>A0A2U1LBY0_ARTAN</name>
<dbReference type="STRING" id="35608.A0A2U1LBY0"/>
<dbReference type="AlphaFoldDB" id="A0A2U1LBY0"/>
<dbReference type="PANTHER" id="PTHR31153:SF1">
    <property type="entry name" value="CALMODULIN CALCIUM-DEPENDENT NAD KINASE"/>
    <property type="match status" value="1"/>
</dbReference>
<dbReference type="Proteomes" id="UP000245207">
    <property type="component" value="Unassembled WGS sequence"/>
</dbReference>
<accession>A0A2U1LBY0</accession>